<dbReference type="GO" id="GO:0000162">
    <property type="term" value="P:L-tryptophan biosynthetic process"/>
    <property type="evidence" value="ECO:0007669"/>
    <property type="project" value="TreeGrafter"/>
</dbReference>
<evidence type="ECO:0000313" key="4">
    <source>
        <dbReference type="Proteomes" id="UP000446786"/>
    </source>
</evidence>
<reference evidence="3 4" key="1">
    <citation type="submission" date="2019-12" db="EMBL/GenBank/DDBJ databases">
        <title>Genomic-based taxomic classification of the family Erythrobacteraceae.</title>
        <authorList>
            <person name="Xu L."/>
        </authorList>
    </citation>
    <scope>NUCLEOTIDE SEQUENCE [LARGE SCALE GENOMIC DNA]</scope>
    <source>
        <strain evidence="3 4">JCM 16677</strain>
    </source>
</reference>
<dbReference type="EMBL" id="WTYE01000001">
    <property type="protein sequence ID" value="MXP32431.1"/>
    <property type="molecule type" value="Genomic_DNA"/>
</dbReference>
<dbReference type="CDD" id="cd01743">
    <property type="entry name" value="GATase1_Anthranilate_Synthase"/>
    <property type="match status" value="1"/>
</dbReference>
<dbReference type="GO" id="GO:0004049">
    <property type="term" value="F:anthranilate synthase activity"/>
    <property type="evidence" value="ECO:0007669"/>
    <property type="project" value="TreeGrafter"/>
</dbReference>
<keyword evidence="4" id="KW-1185">Reference proteome</keyword>
<organism evidence="3 4">
    <name type="scientific">Parerythrobacter jejuensis</name>
    <dbReference type="NCBI Taxonomy" id="795812"/>
    <lineage>
        <taxon>Bacteria</taxon>
        <taxon>Pseudomonadati</taxon>
        <taxon>Pseudomonadota</taxon>
        <taxon>Alphaproteobacteria</taxon>
        <taxon>Sphingomonadales</taxon>
        <taxon>Erythrobacteraceae</taxon>
        <taxon>Parerythrobacter</taxon>
    </lineage>
</organism>
<keyword evidence="3" id="KW-0032">Aminotransferase</keyword>
<dbReference type="Proteomes" id="UP000446786">
    <property type="component" value="Unassembled WGS sequence"/>
</dbReference>
<dbReference type="PANTHER" id="PTHR43418">
    <property type="entry name" value="MULTIFUNCTIONAL TRYPTOPHAN BIOSYNTHESIS PROTEIN-RELATED"/>
    <property type="match status" value="1"/>
</dbReference>
<name>A0A845AUE6_9SPHN</name>
<dbReference type="PRINTS" id="PR00096">
    <property type="entry name" value="GATASE"/>
</dbReference>
<dbReference type="SUPFAM" id="SSF52317">
    <property type="entry name" value="Class I glutamine amidotransferase-like"/>
    <property type="match status" value="1"/>
</dbReference>
<dbReference type="EC" id="2.6.1.85" evidence="3"/>
<dbReference type="InterPro" id="IPR017926">
    <property type="entry name" value="GATASE"/>
</dbReference>
<dbReference type="GO" id="GO:0046820">
    <property type="term" value="F:4-amino-4-deoxychorismate synthase activity"/>
    <property type="evidence" value="ECO:0007669"/>
    <property type="project" value="UniProtKB-EC"/>
</dbReference>
<accession>A0A845AUE6</accession>
<dbReference type="InterPro" id="IPR006221">
    <property type="entry name" value="TrpG/PapA_dom"/>
</dbReference>
<dbReference type="FunFam" id="3.40.50.880:FF:000003">
    <property type="entry name" value="Anthranilate synthase component II"/>
    <property type="match status" value="1"/>
</dbReference>
<dbReference type="RefSeq" id="WP_160779772.1">
    <property type="nucleotide sequence ID" value="NZ_BAAAZF010000001.1"/>
</dbReference>
<dbReference type="InterPro" id="IPR050472">
    <property type="entry name" value="Anth_synth/Amidotransfase"/>
</dbReference>
<dbReference type="PRINTS" id="PR00099">
    <property type="entry name" value="CPSGATASE"/>
</dbReference>
<proteinExistence type="predicted"/>
<dbReference type="PRINTS" id="PR00097">
    <property type="entry name" value="ANTSNTHASEII"/>
</dbReference>
<dbReference type="OrthoDB" id="9803598at2"/>
<protein>
    <submittedName>
        <fullName evidence="3">Aminodeoxychorismate/anthranilate synthase component II</fullName>
        <ecNumber evidence="3">2.6.1.85</ecNumber>
    </submittedName>
</protein>
<feature type="domain" description="Glutamine amidotransferase" evidence="2">
    <location>
        <begin position="8"/>
        <end position="193"/>
    </location>
</feature>
<sequence length="210" mass="22065">MSASPDILVIDNYDSFTFNLVHYLMELGADVQVERNDALTAAEAVASGAQGILISPGPCTPNEAGISLELVGACADAGLPLLGVCLGHQSIGQYFGGKVVQGGLMHGKTSPVIHEGSGMFEGLPSPYVATRYHSLVVEDIPDVLEVNATSETPGIDGTMVMGFRHRTLPIHGVQFHPESIATEHGHALLANFLRLCGIDAKVPDRVKAPA</sequence>
<comment type="caution">
    <text evidence="3">The sequence shown here is derived from an EMBL/GenBank/DDBJ whole genome shotgun (WGS) entry which is preliminary data.</text>
</comment>
<dbReference type="NCBIfam" id="TIGR00566">
    <property type="entry name" value="trpG_papA"/>
    <property type="match status" value="1"/>
</dbReference>
<dbReference type="Pfam" id="PF00117">
    <property type="entry name" value="GATase"/>
    <property type="match status" value="1"/>
</dbReference>
<dbReference type="Gene3D" id="3.40.50.880">
    <property type="match status" value="1"/>
</dbReference>
<dbReference type="GO" id="GO:0005829">
    <property type="term" value="C:cytosol"/>
    <property type="evidence" value="ECO:0007669"/>
    <property type="project" value="TreeGrafter"/>
</dbReference>
<dbReference type="PANTHER" id="PTHR43418:SF4">
    <property type="entry name" value="MULTIFUNCTIONAL TRYPTOPHAN BIOSYNTHESIS PROTEIN"/>
    <property type="match status" value="1"/>
</dbReference>
<dbReference type="AlphaFoldDB" id="A0A845AUE6"/>
<evidence type="ECO:0000256" key="1">
    <source>
        <dbReference type="ARBA" id="ARBA00022962"/>
    </source>
</evidence>
<evidence type="ECO:0000259" key="2">
    <source>
        <dbReference type="Pfam" id="PF00117"/>
    </source>
</evidence>
<evidence type="ECO:0000313" key="3">
    <source>
        <dbReference type="EMBL" id="MXP32431.1"/>
    </source>
</evidence>
<gene>
    <name evidence="3" type="ORF">GRI94_11440</name>
</gene>
<keyword evidence="1" id="KW-0315">Glutamine amidotransferase</keyword>
<keyword evidence="3" id="KW-0808">Transferase</keyword>
<dbReference type="InterPro" id="IPR029062">
    <property type="entry name" value="Class_I_gatase-like"/>
</dbReference>
<dbReference type="PROSITE" id="PS51273">
    <property type="entry name" value="GATASE_TYPE_1"/>
    <property type="match status" value="1"/>
</dbReference>